<evidence type="ECO:0000313" key="2">
    <source>
        <dbReference type="EMBL" id="CCD25259.1"/>
    </source>
</evidence>
<evidence type="ECO:0000256" key="1">
    <source>
        <dbReference type="SAM" id="SignalP"/>
    </source>
</evidence>
<dbReference type="GO" id="GO:0005199">
    <property type="term" value="F:structural constituent of cell wall"/>
    <property type="evidence" value="ECO:0007669"/>
    <property type="project" value="EnsemblFungi"/>
</dbReference>
<keyword evidence="1" id="KW-0732">Signal</keyword>
<protein>
    <submittedName>
        <fullName evidence="2">Uncharacterized protein</fullName>
    </submittedName>
</protein>
<dbReference type="GeneID" id="11499008"/>
<keyword evidence="3" id="KW-1185">Reference proteome</keyword>
<accession>G0WBY9</accession>
<dbReference type="AlphaFoldDB" id="G0WBY9"/>
<dbReference type="OMA" id="LWWTPST"/>
<dbReference type="eggNOG" id="ENOG502S9J5">
    <property type="taxonomic scope" value="Eukaryota"/>
</dbReference>
<dbReference type="Proteomes" id="UP000000689">
    <property type="component" value="Chromosome 5"/>
</dbReference>
<organism evidence="2 3">
    <name type="scientific">Naumovozyma dairenensis (strain ATCC 10597 / BCRC 20456 / CBS 421 / NBRC 0211 / NRRL Y-12639)</name>
    <name type="common">Saccharomyces dairenensis</name>
    <dbReference type="NCBI Taxonomy" id="1071378"/>
    <lineage>
        <taxon>Eukaryota</taxon>
        <taxon>Fungi</taxon>
        <taxon>Dikarya</taxon>
        <taxon>Ascomycota</taxon>
        <taxon>Saccharomycotina</taxon>
        <taxon>Saccharomycetes</taxon>
        <taxon>Saccharomycetales</taxon>
        <taxon>Saccharomycetaceae</taxon>
        <taxon>Naumovozyma</taxon>
    </lineage>
</organism>
<sequence>MKFNPSNILLTTLFASAFARQDTGSLDSDDTTTNNEDSNFEVNSLEAGQSSLPITTDESTAATIRTQVANSQLVQTTNVINTNGKVNAGSYAVGPSTTIITTDEQGQTTTKLLWWIPETTAPVSSVATIGVSNTKHSSQITSKASRTTNILASSTSTRNPDDALTTVTGVNSLGETYTSKIWWLPSTATATSIGSETETEETNKIITSYSKSLYLTTSGSKVETLTTSFATTFLKKELTSSSSGSRRSTNATIASENGGYKNIDEYRYQGLALAFVALFL</sequence>
<feature type="signal peptide" evidence="1">
    <location>
        <begin position="1"/>
        <end position="19"/>
    </location>
</feature>
<dbReference type="OrthoDB" id="4070679at2759"/>
<dbReference type="RefSeq" id="XP_003670502.1">
    <property type="nucleotide sequence ID" value="XM_003670454.1"/>
</dbReference>
<dbReference type="GO" id="GO:0031505">
    <property type="term" value="P:fungal-type cell wall organization"/>
    <property type="evidence" value="ECO:0007669"/>
    <property type="project" value="EnsemblFungi"/>
</dbReference>
<name>G0WBY9_NAUDC</name>
<dbReference type="GO" id="GO:0005886">
    <property type="term" value="C:plasma membrane"/>
    <property type="evidence" value="ECO:0007669"/>
    <property type="project" value="EnsemblFungi"/>
</dbReference>
<dbReference type="STRING" id="1071378.G0WBY9"/>
<dbReference type="EMBL" id="HE580271">
    <property type="protein sequence ID" value="CCD25259.1"/>
    <property type="molecule type" value="Genomic_DNA"/>
</dbReference>
<dbReference type="HOGENOM" id="CLU_1094809_0_0_1"/>
<gene>
    <name evidence="2" type="primary">NDAI0E04420</name>
    <name evidence="2" type="ordered locus">NDAI_0E04420</name>
</gene>
<dbReference type="GO" id="GO:0006033">
    <property type="term" value="P:chitin localization"/>
    <property type="evidence" value="ECO:0007669"/>
    <property type="project" value="EnsemblFungi"/>
</dbReference>
<dbReference type="KEGG" id="ndi:NDAI_0E04420"/>
<proteinExistence type="predicted"/>
<evidence type="ECO:0000313" key="3">
    <source>
        <dbReference type="Proteomes" id="UP000000689"/>
    </source>
</evidence>
<dbReference type="GO" id="GO:0009277">
    <property type="term" value="C:fungal-type cell wall"/>
    <property type="evidence" value="ECO:0007669"/>
    <property type="project" value="EnsemblFungi"/>
</dbReference>
<reference evidence="2 3" key="1">
    <citation type="journal article" date="2011" name="Proc. Natl. Acad. Sci. U.S.A.">
        <title>Evolutionary erosion of yeast sex chromosomes by mating-type switching accidents.</title>
        <authorList>
            <person name="Gordon J.L."/>
            <person name="Armisen D."/>
            <person name="Proux-Wera E."/>
            <person name="Oheigeartaigh S.S."/>
            <person name="Byrne K.P."/>
            <person name="Wolfe K.H."/>
        </authorList>
    </citation>
    <scope>NUCLEOTIDE SEQUENCE [LARGE SCALE GENOMIC DNA]</scope>
    <source>
        <strain evidence="3">ATCC 10597 / BCRC 20456 / CBS 421 / NBRC 0211 / NRRL Y-12639</strain>
    </source>
</reference>
<feature type="chain" id="PRO_5003410871" evidence="1">
    <location>
        <begin position="20"/>
        <end position="280"/>
    </location>
</feature>